<reference evidence="2 3" key="1">
    <citation type="journal article" date="2012" name="Arch. Virol.">
        <title>Complete genomic sequence of a T4-like bacteriophage, phiAS4, infecting Aeromonas salmonicida subsp. salmonicida.</title>
        <authorList>
            <person name="Kim J.H."/>
            <person name="Son J.S."/>
            <person name="Choi Y.J."/>
            <person name="Choresca C.H."/>
            <person name="Shin S.P."/>
            <person name="Han J.E."/>
            <person name="Jun J.W."/>
            <person name="Park S.C."/>
        </authorList>
    </citation>
    <scope>NUCLEOTIDE SEQUENCE [LARGE SCALE GENOMIC DNA]</scope>
</reference>
<evidence type="ECO:0000313" key="2">
    <source>
        <dbReference type="EMBL" id="ADM79719.1"/>
    </source>
</evidence>
<dbReference type="GeneID" id="9861282"/>
<keyword evidence="3" id="KW-1185">Reference proteome</keyword>
<protein>
    <submittedName>
        <fullName evidence="2">Uncharacterized protein</fullName>
    </submittedName>
</protein>
<feature type="transmembrane region" description="Helical" evidence="1">
    <location>
        <begin position="44"/>
        <end position="62"/>
    </location>
</feature>
<keyword evidence="1" id="KW-0472">Membrane</keyword>
<dbReference type="Proteomes" id="UP000002235">
    <property type="component" value="Segment"/>
</dbReference>
<keyword evidence="1" id="KW-0812">Transmembrane</keyword>
<evidence type="ECO:0000313" key="3">
    <source>
        <dbReference type="Proteomes" id="UP000002235"/>
    </source>
</evidence>
<gene>
    <name evidence="2" type="ORF">phiAS4_ORF0147</name>
</gene>
<keyword evidence="1" id="KW-1133">Transmembrane helix</keyword>
<dbReference type="KEGG" id="vg:9861282"/>
<sequence length="85" mass="9943">MEIFLFYFVITYLAACTVLAINVIKYTTSTFRWNFVWTTGQKCGFVLTTALCSYIIPFRVYADTIGKINDRSARRIFTYENIRIS</sequence>
<name>E1A1J5_9CAUD</name>
<proteinExistence type="predicted"/>
<dbReference type="EMBL" id="HM452125">
    <property type="protein sequence ID" value="ADM79719.1"/>
    <property type="molecule type" value="Genomic_DNA"/>
</dbReference>
<evidence type="ECO:0000256" key="1">
    <source>
        <dbReference type="SAM" id="Phobius"/>
    </source>
</evidence>
<accession>E1A1J5</accession>
<organism evidence="2 3">
    <name type="scientific">Aeromonas phage phiAS4</name>
    <dbReference type="NCBI Taxonomy" id="879628"/>
    <lineage>
        <taxon>Viruses</taxon>
        <taxon>Duplodnaviria</taxon>
        <taxon>Heunggongvirae</taxon>
        <taxon>Uroviricota</taxon>
        <taxon>Caudoviricetes</taxon>
        <taxon>Pantevenvirales</taxon>
        <taxon>Straboviridae</taxon>
        <taxon>Tulanevirus</taxon>
        <taxon>Tulanevirus as4</taxon>
    </lineage>
</organism>
<dbReference type="RefSeq" id="YP_003969165.1">
    <property type="nucleotide sequence ID" value="NC_014635.1"/>
</dbReference>